<dbReference type="EC" id="3.1.1.-" evidence="3"/>
<feature type="chain" id="PRO_5013986678" description="Carboxylic ester hydrolase" evidence="3">
    <location>
        <begin position="19"/>
        <end position="508"/>
    </location>
</feature>
<dbReference type="GeneID" id="36522876"/>
<keyword evidence="2 3" id="KW-0378">Hydrolase</keyword>
<dbReference type="EMBL" id="KZ559117">
    <property type="protein sequence ID" value="PLB42733.1"/>
    <property type="molecule type" value="Genomic_DNA"/>
</dbReference>
<feature type="signal peptide" evidence="3">
    <location>
        <begin position="1"/>
        <end position="18"/>
    </location>
</feature>
<name>A0A2I2FQ15_ASPCN</name>
<dbReference type="PROSITE" id="PS00122">
    <property type="entry name" value="CARBOXYLESTERASE_B_1"/>
    <property type="match status" value="1"/>
</dbReference>
<dbReference type="InterPro" id="IPR019826">
    <property type="entry name" value="Carboxylesterase_B_AS"/>
</dbReference>
<comment type="similarity">
    <text evidence="1 3">Belongs to the type-B carboxylesterase/lipase family.</text>
</comment>
<dbReference type="PANTHER" id="PTHR43918">
    <property type="entry name" value="ACETYLCHOLINESTERASE"/>
    <property type="match status" value="1"/>
</dbReference>
<evidence type="ECO:0000256" key="2">
    <source>
        <dbReference type="ARBA" id="ARBA00022801"/>
    </source>
</evidence>
<evidence type="ECO:0000313" key="6">
    <source>
        <dbReference type="Proteomes" id="UP000234585"/>
    </source>
</evidence>
<evidence type="ECO:0000259" key="4">
    <source>
        <dbReference type="Pfam" id="PF00135"/>
    </source>
</evidence>
<dbReference type="Proteomes" id="UP000234585">
    <property type="component" value="Unassembled WGS sequence"/>
</dbReference>
<evidence type="ECO:0000256" key="1">
    <source>
        <dbReference type="ARBA" id="ARBA00005964"/>
    </source>
</evidence>
<dbReference type="OrthoDB" id="408631at2759"/>
<dbReference type="PANTHER" id="PTHR43918:SF4">
    <property type="entry name" value="CARBOXYLIC ESTER HYDROLASE"/>
    <property type="match status" value="1"/>
</dbReference>
<dbReference type="GO" id="GO:0052689">
    <property type="term" value="F:carboxylic ester hydrolase activity"/>
    <property type="evidence" value="ECO:0007669"/>
    <property type="project" value="TreeGrafter"/>
</dbReference>
<dbReference type="Pfam" id="PF00135">
    <property type="entry name" value="COesterase"/>
    <property type="match status" value="1"/>
</dbReference>
<dbReference type="AlphaFoldDB" id="A0A2I2FQ15"/>
<dbReference type="InterPro" id="IPR029058">
    <property type="entry name" value="AB_hydrolase_fold"/>
</dbReference>
<evidence type="ECO:0000256" key="3">
    <source>
        <dbReference type="RuleBase" id="RU361235"/>
    </source>
</evidence>
<accession>A0A2I2FQ15</accession>
<feature type="domain" description="Carboxylesterase type B" evidence="4">
    <location>
        <begin position="21"/>
        <end position="346"/>
    </location>
</feature>
<sequence>MRIPYLSLTALVVLQVQGAELLVNTTSGPMQGFYNTSSQIVRAFLGIPYAESPVGARRFALPVAKSRAKKPFVADVLPPICPGVYSPSNESIISVLPYLQGSPGGTSEDCLRLNVWAPAAAHPGRKGKAAVMVFIHGGMFYQGSPSSPFMDGTYIVRDNEEVIVVSIQYRLTIFGYPGAPNIPLVEQNVGLQDQRMAIEWVHQNIAQFGGDPDRILLFGQSAGAVSTDMSLYAHRDSPLVHAAILQSGVAGMWNHDAPTAQANWTEVSTALGCRSGHGTLKCMREQPIDQIIDAVRAAGNTFYPVQDNITVFPDYSALSRQGKIAPVPTLIGIVDRELAILYNLSSKTINETAMYVRSQTEFNCPTHETVHLRLQNNIPTYRYVYHGNYTNISPVPWLGAYHGSDLPAVFGSYNMSGTGIPSTPREIADNRYIQDAWVSFAKDPHNGLARLGWPKYDPAQNTLVDLATGSAQVATFSSSDKWDGSCNGSHFISSVRPTSGRVRVRQSL</sequence>
<proteinExistence type="inferred from homology"/>
<protein>
    <recommendedName>
        <fullName evidence="3">Carboxylic ester hydrolase</fullName>
        <ecNumber evidence="3">3.1.1.-</ecNumber>
    </recommendedName>
</protein>
<dbReference type="SUPFAM" id="SSF53474">
    <property type="entry name" value="alpha/beta-Hydrolases"/>
    <property type="match status" value="1"/>
</dbReference>
<dbReference type="InterPro" id="IPR050654">
    <property type="entry name" value="AChE-related_enzymes"/>
</dbReference>
<evidence type="ECO:0000313" key="5">
    <source>
        <dbReference type="EMBL" id="PLB42733.1"/>
    </source>
</evidence>
<reference evidence="5 6" key="1">
    <citation type="submission" date="2017-12" db="EMBL/GenBank/DDBJ databases">
        <authorList>
            <consortium name="DOE Joint Genome Institute"/>
            <person name="Haridas S."/>
            <person name="Kjaerbolling I."/>
            <person name="Vesth T.C."/>
            <person name="Frisvad J.C."/>
            <person name="Nybo J.L."/>
            <person name="Theobald S."/>
            <person name="Kuo A."/>
            <person name="Bowyer P."/>
            <person name="Matsuda Y."/>
            <person name="Mondo S."/>
            <person name="Lyhne E.K."/>
            <person name="Kogle M.E."/>
            <person name="Clum A."/>
            <person name="Lipzen A."/>
            <person name="Salamov A."/>
            <person name="Ngan C.Y."/>
            <person name="Daum C."/>
            <person name="Chiniquy J."/>
            <person name="Barry K."/>
            <person name="LaButti K."/>
            <person name="Simmons B.A."/>
            <person name="Magnuson J.K."/>
            <person name="Mortensen U.H."/>
            <person name="Larsen T.O."/>
            <person name="Grigoriev I.V."/>
            <person name="Baker S.E."/>
            <person name="Andersen M.R."/>
            <person name="Nordberg H.P."/>
            <person name="Cantor M.N."/>
            <person name="Hua S.X."/>
        </authorList>
    </citation>
    <scope>NUCLEOTIDE SEQUENCE [LARGE SCALE GENOMIC DNA]</scope>
    <source>
        <strain evidence="5 6">CBS 102.13</strain>
    </source>
</reference>
<dbReference type="Gene3D" id="3.40.50.1820">
    <property type="entry name" value="alpha/beta hydrolase"/>
    <property type="match status" value="1"/>
</dbReference>
<dbReference type="InterPro" id="IPR002018">
    <property type="entry name" value="CarbesteraseB"/>
</dbReference>
<organism evidence="5 6">
    <name type="scientific">Aspergillus candidus</name>
    <dbReference type="NCBI Taxonomy" id="41067"/>
    <lineage>
        <taxon>Eukaryota</taxon>
        <taxon>Fungi</taxon>
        <taxon>Dikarya</taxon>
        <taxon>Ascomycota</taxon>
        <taxon>Pezizomycotina</taxon>
        <taxon>Eurotiomycetes</taxon>
        <taxon>Eurotiomycetidae</taxon>
        <taxon>Eurotiales</taxon>
        <taxon>Aspergillaceae</taxon>
        <taxon>Aspergillus</taxon>
        <taxon>Aspergillus subgen. Circumdati</taxon>
    </lineage>
</organism>
<dbReference type="RefSeq" id="XP_024676745.1">
    <property type="nucleotide sequence ID" value="XM_024815716.1"/>
</dbReference>
<keyword evidence="6" id="KW-1185">Reference proteome</keyword>
<gene>
    <name evidence="5" type="ORF">BDW47DRAFT_121835</name>
</gene>
<keyword evidence="3" id="KW-0732">Signal</keyword>
<dbReference type="STRING" id="41067.A0A2I2FQ15"/>